<dbReference type="KEGG" id="agi:FSB73_22065"/>
<dbReference type="PANTHER" id="PTHR12526:SF630">
    <property type="entry name" value="GLYCOSYLTRANSFERASE"/>
    <property type="match status" value="1"/>
</dbReference>
<dbReference type="PANTHER" id="PTHR12526">
    <property type="entry name" value="GLYCOSYLTRANSFERASE"/>
    <property type="match status" value="1"/>
</dbReference>
<protein>
    <submittedName>
        <fullName evidence="2">Glycosyltransferase</fullName>
    </submittedName>
</protein>
<feature type="domain" description="Glycosyl transferase family 1" evidence="1">
    <location>
        <begin position="183"/>
        <end position="320"/>
    </location>
</feature>
<sequence>MKHKITFILPSLRRGGAERVVSFVVNNLDQRLFDVFLIVIEKENSYDFKIDDSIKCVHLGKKSTFSSIIPILKLIKRFRSDTIFTSIVQLNILNGLFSIFTFRKCKFIAREASISSQLIMHRSFKEKLLNKAVSFFYNKLDFIICQSFDMKLDLLNIMRVREESLVLISNPITKIRIRYNPPKGEVRHLITVGRLSKEKGYDRLLEIISHFDFDFKYTIVGTGPLEENLRQLIYNYKLEEKVEFVNFIDDTYSLLKDSDLFLQGSFVEGFPNALLEAISLGVPAVAFDAPGGTREILRDGFNGFLVTNKIEFISKVKEALFSANFDSRTISDDAFNRYSGKNIVSKYQNLFLKK</sequence>
<dbReference type="OrthoDB" id="9811239at2"/>
<dbReference type="GO" id="GO:0016757">
    <property type="term" value="F:glycosyltransferase activity"/>
    <property type="evidence" value="ECO:0007669"/>
    <property type="project" value="InterPro"/>
</dbReference>
<proteinExistence type="predicted"/>
<dbReference type="Proteomes" id="UP000321291">
    <property type="component" value="Chromosome"/>
</dbReference>
<evidence type="ECO:0000313" key="3">
    <source>
        <dbReference type="Proteomes" id="UP000321291"/>
    </source>
</evidence>
<name>A0A5B8VQM7_9BACT</name>
<dbReference type="InterPro" id="IPR001296">
    <property type="entry name" value="Glyco_trans_1"/>
</dbReference>
<dbReference type="RefSeq" id="WP_146787366.1">
    <property type="nucleotide sequence ID" value="NZ_CP042434.1"/>
</dbReference>
<keyword evidence="3" id="KW-1185">Reference proteome</keyword>
<dbReference type="Gene3D" id="3.40.50.2000">
    <property type="entry name" value="Glycogen Phosphorylase B"/>
    <property type="match status" value="2"/>
</dbReference>
<keyword evidence="2" id="KW-0808">Transferase</keyword>
<accession>A0A5B8VQM7</accession>
<dbReference type="CDD" id="cd03811">
    <property type="entry name" value="GT4_GT28_WabH-like"/>
    <property type="match status" value="1"/>
</dbReference>
<reference evidence="2 3" key="1">
    <citation type="journal article" date="2017" name="Int. J. Syst. Evol. Microbiol.">
        <title>Arachidicoccus ginsenosidivorans sp. nov., with ginsenoside-converting activity isolated from ginseng cultivating soil.</title>
        <authorList>
            <person name="Siddiqi M.Z."/>
            <person name="Aslam Z."/>
            <person name="Im W.T."/>
        </authorList>
    </citation>
    <scope>NUCLEOTIDE SEQUENCE [LARGE SCALE GENOMIC DNA]</scope>
    <source>
        <strain evidence="2 3">Gsoil 809</strain>
    </source>
</reference>
<gene>
    <name evidence="2" type="ORF">FSB73_22065</name>
</gene>
<evidence type="ECO:0000313" key="2">
    <source>
        <dbReference type="EMBL" id="QEC73954.1"/>
    </source>
</evidence>
<dbReference type="SUPFAM" id="SSF53756">
    <property type="entry name" value="UDP-Glycosyltransferase/glycogen phosphorylase"/>
    <property type="match status" value="1"/>
</dbReference>
<dbReference type="EMBL" id="CP042434">
    <property type="protein sequence ID" value="QEC73954.1"/>
    <property type="molecule type" value="Genomic_DNA"/>
</dbReference>
<organism evidence="2 3">
    <name type="scientific">Arachidicoccus ginsenosidivorans</name>
    <dbReference type="NCBI Taxonomy" id="496057"/>
    <lineage>
        <taxon>Bacteria</taxon>
        <taxon>Pseudomonadati</taxon>
        <taxon>Bacteroidota</taxon>
        <taxon>Chitinophagia</taxon>
        <taxon>Chitinophagales</taxon>
        <taxon>Chitinophagaceae</taxon>
        <taxon>Arachidicoccus</taxon>
    </lineage>
</organism>
<dbReference type="AlphaFoldDB" id="A0A5B8VQM7"/>
<dbReference type="Pfam" id="PF00534">
    <property type="entry name" value="Glycos_transf_1"/>
    <property type="match status" value="1"/>
</dbReference>
<evidence type="ECO:0000259" key="1">
    <source>
        <dbReference type="Pfam" id="PF00534"/>
    </source>
</evidence>